<dbReference type="Proteomes" id="UP001459277">
    <property type="component" value="Unassembled WGS sequence"/>
</dbReference>
<accession>A0AAW2CF29</accession>
<name>A0AAW2CF29_9ROSI</name>
<evidence type="ECO:0000313" key="2">
    <source>
        <dbReference type="EMBL" id="KAK9996702.1"/>
    </source>
</evidence>
<keyword evidence="3" id="KW-1185">Reference proteome</keyword>
<dbReference type="EMBL" id="JAZDWU010000007">
    <property type="protein sequence ID" value="KAK9996702.1"/>
    <property type="molecule type" value="Genomic_DNA"/>
</dbReference>
<gene>
    <name evidence="2" type="ORF">SO802_021388</name>
</gene>
<organism evidence="2 3">
    <name type="scientific">Lithocarpus litseifolius</name>
    <dbReference type="NCBI Taxonomy" id="425828"/>
    <lineage>
        <taxon>Eukaryota</taxon>
        <taxon>Viridiplantae</taxon>
        <taxon>Streptophyta</taxon>
        <taxon>Embryophyta</taxon>
        <taxon>Tracheophyta</taxon>
        <taxon>Spermatophyta</taxon>
        <taxon>Magnoliopsida</taxon>
        <taxon>eudicotyledons</taxon>
        <taxon>Gunneridae</taxon>
        <taxon>Pentapetalae</taxon>
        <taxon>rosids</taxon>
        <taxon>fabids</taxon>
        <taxon>Fagales</taxon>
        <taxon>Fagaceae</taxon>
        <taxon>Lithocarpus</taxon>
    </lineage>
</organism>
<sequence length="216" mass="23572">MTITGQRFDGIPISLEDESGTQLGVELLERRYTTETIRNTDLEVDFMRHPLGTAEECDRIAKPRDSVLASGALEAPQDCVESLANANPVADPNLEAAAIVASRISQPLKGARLRVIYLAERAGSTIDALIDPSRLPWSVYAYSPNGFAREPTIQEHEELVWLARNLKLEVNEYSRQLYNGEDVGDDDNDGGGGDGGDGSGVSESTSSHQPRKRGFR</sequence>
<proteinExistence type="predicted"/>
<comment type="caution">
    <text evidence="2">The sequence shown here is derived from an EMBL/GenBank/DDBJ whole genome shotgun (WGS) entry which is preliminary data.</text>
</comment>
<protein>
    <submittedName>
        <fullName evidence="2">Uncharacterized protein</fullName>
    </submittedName>
</protein>
<dbReference type="AlphaFoldDB" id="A0AAW2CF29"/>
<feature type="compositionally biased region" description="Gly residues" evidence="1">
    <location>
        <begin position="190"/>
        <end position="199"/>
    </location>
</feature>
<reference evidence="2 3" key="1">
    <citation type="submission" date="2024-01" db="EMBL/GenBank/DDBJ databases">
        <title>A telomere-to-telomere, gap-free genome of sweet tea (Lithocarpus litseifolius).</title>
        <authorList>
            <person name="Zhou J."/>
        </authorList>
    </citation>
    <scope>NUCLEOTIDE SEQUENCE [LARGE SCALE GENOMIC DNA]</scope>
    <source>
        <strain evidence="2">Zhou-2022a</strain>
        <tissue evidence="2">Leaf</tissue>
    </source>
</reference>
<evidence type="ECO:0000313" key="3">
    <source>
        <dbReference type="Proteomes" id="UP001459277"/>
    </source>
</evidence>
<feature type="region of interest" description="Disordered" evidence="1">
    <location>
        <begin position="179"/>
        <end position="216"/>
    </location>
</feature>
<evidence type="ECO:0000256" key="1">
    <source>
        <dbReference type="SAM" id="MobiDB-lite"/>
    </source>
</evidence>